<dbReference type="GO" id="GO:0006865">
    <property type="term" value="P:amino acid transport"/>
    <property type="evidence" value="ECO:0007669"/>
    <property type="project" value="TreeGrafter"/>
</dbReference>
<accession>A0A4R3MFI2</accession>
<evidence type="ECO:0000256" key="5">
    <source>
        <dbReference type="ARBA" id="ARBA00022692"/>
    </source>
</evidence>
<comment type="subcellular location">
    <subcellularLocation>
        <location evidence="1">Cell inner membrane</location>
        <topology evidence="1">Multi-pass membrane protein</topology>
    </subcellularLocation>
    <subcellularLocation>
        <location evidence="8">Cell membrane</location>
        <topology evidence="8">Multi-pass membrane protein</topology>
    </subcellularLocation>
</comment>
<sequence length="223" mass="24061">MMAYVFDFSDVPQYAALLFKGAAVTLELTAVSTLVGGAIGVGGAALQWMGGPSIRRLIACYVEAIRNTPFLVQLFFVFFGLPSLGIHIGEMQAAILTMSINMGAYAIEIVRAGIDAVSRGQYQAALAMGLTQKQALRSIILPQALATVYPALVCQVLIVMLGSAVVSQISVTDLTYAANYIQSRTFRSFEIYLVITVVYLLLAIALRRLLNRMGRGLFAGRQP</sequence>
<keyword evidence="4" id="KW-1003">Cell membrane</keyword>
<feature type="transmembrane region" description="Helical" evidence="8">
    <location>
        <begin position="191"/>
        <end position="210"/>
    </location>
</feature>
<organism evidence="10 11">
    <name type="scientific">Paralcaligenes ureilyticus</name>
    <dbReference type="NCBI Taxonomy" id="627131"/>
    <lineage>
        <taxon>Bacteria</taxon>
        <taxon>Pseudomonadati</taxon>
        <taxon>Pseudomonadota</taxon>
        <taxon>Betaproteobacteria</taxon>
        <taxon>Burkholderiales</taxon>
        <taxon>Alcaligenaceae</taxon>
        <taxon>Paralcaligenes</taxon>
    </lineage>
</organism>
<dbReference type="Gene3D" id="1.10.3720.10">
    <property type="entry name" value="MetI-like"/>
    <property type="match status" value="1"/>
</dbReference>
<dbReference type="NCBIfam" id="TIGR01726">
    <property type="entry name" value="HEQRo_perm_3TM"/>
    <property type="match status" value="1"/>
</dbReference>
<evidence type="ECO:0000256" key="4">
    <source>
        <dbReference type="ARBA" id="ARBA00022475"/>
    </source>
</evidence>
<dbReference type="PANTHER" id="PTHR30614:SF35">
    <property type="entry name" value="ABC TRANSPORTER PERMEASE PROTEIN"/>
    <property type="match status" value="1"/>
</dbReference>
<feature type="transmembrane region" description="Helical" evidence="8">
    <location>
        <begin position="70"/>
        <end position="88"/>
    </location>
</feature>
<evidence type="ECO:0000256" key="6">
    <source>
        <dbReference type="ARBA" id="ARBA00022989"/>
    </source>
</evidence>
<evidence type="ECO:0000256" key="2">
    <source>
        <dbReference type="ARBA" id="ARBA00010072"/>
    </source>
</evidence>
<evidence type="ECO:0000256" key="7">
    <source>
        <dbReference type="ARBA" id="ARBA00023136"/>
    </source>
</evidence>
<proteinExistence type="inferred from homology"/>
<comment type="similarity">
    <text evidence="2">Belongs to the binding-protein-dependent transport system permease family. HisMQ subfamily.</text>
</comment>
<evidence type="ECO:0000256" key="1">
    <source>
        <dbReference type="ARBA" id="ARBA00004429"/>
    </source>
</evidence>
<dbReference type="InterPro" id="IPR000515">
    <property type="entry name" value="MetI-like"/>
</dbReference>
<keyword evidence="6 8" id="KW-1133">Transmembrane helix</keyword>
<gene>
    <name evidence="10" type="ORF">EDC26_101231</name>
</gene>
<keyword evidence="3 8" id="KW-0813">Transport</keyword>
<dbReference type="InterPro" id="IPR043429">
    <property type="entry name" value="ArtM/GltK/GlnP/TcyL/YhdX-like"/>
</dbReference>
<evidence type="ECO:0000313" key="11">
    <source>
        <dbReference type="Proteomes" id="UP000295525"/>
    </source>
</evidence>
<evidence type="ECO:0000313" key="10">
    <source>
        <dbReference type="EMBL" id="TCT11007.1"/>
    </source>
</evidence>
<dbReference type="InterPro" id="IPR035906">
    <property type="entry name" value="MetI-like_sf"/>
</dbReference>
<keyword evidence="7 8" id="KW-0472">Membrane</keyword>
<dbReference type="GO" id="GO:0043190">
    <property type="term" value="C:ATP-binding cassette (ABC) transporter complex"/>
    <property type="evidence" value="ECO:0007669"/>
    <property type="project" value="InterPro"/>
</dbReference>
<feature type="transmembrane region" description="Helical" evidence="8">
    <location>
        <begin position="28"/>
        <end position="49"/>
    </location>
</feature>
<dbReference type="Pfam" id="PF00528">
    <property type="entry name" value="BPD_transp_1"/>
    <property type="match status" value="1"/>
</dbReference>
<dbReference type="AlphaFoldDB" id="A0A4R3MFI2"/>
<dbReference type="InterPro" id="IPR010065">
    <property type="entry name" value="AA_ABC_transptr_permease_3TM"/>
</dbReference>
<dbReference type="PROSITE" id="PS50928">
    <property type="entry name" value="ABC_TM1"/>
    <property type="match status" value="1"/>
</dbReference>
<protein>
    <submittedName>
        <fullName evidence="10">Amino acid ABC transporter membrane protein 1 (PAAT family)</fullName>
    </submittedName>
</protein>
<dbReference type="Proteomes" id="UP000295525">
    <property type="component" value="Unassembled WGS sequence"/>
</dbReference>
<dbReference type="SUPFAM" id="SSF161098">
    <property type="entry name" value="MetI-like"/>
    <property type="match status" value="1"/>
</dbReference>
<keyword evidence="11" id="KW-1185">Reference proteome</keyword>
<dbReference type="CDD" id="cd06261">
    <property type="entry name" value="TM_PBP2"/>
    <property type="match status" value="1"/>
</dbReference>
<feature type="transmembrane region" description="Helical" evidence="8">
    <location>
        <begin position="147"/>
        <end position="171"/>
    </location>
</feature>
<dbReference type="GO" id="GO:0022857">
    <property type="term" value="F:transmembrane transporter activity"/>
    <property type="evidence" value="ECO:0007669"/>
    <property type="project" value="InterPro"/>
</dbReference>
<comment type="caution">
    <text evidence="10">The sequence shown here is derived from an EMBL/GenBank/DDBJ whole genome shotgun (WGS) entry which is preliminary data.</text>
</comment>
<reference evidence="10 11" key="1">
    <citation type="submission" date="2019-03" db="EMBL/GenBank/DDBJ databases">
        <title>Genomic Encyclopedia of Type Strains, Phase IV (KMG-IV): sequencing the most valuable type-strain genomes for metagenomic binning, comparative biology and taxonomic classification.</title>
        <authorList>
            <person name="Goeker M."/>
        </authorList>
    </citation>
    <scope>NUCLEOTIDE SEQUENCE [LARGE SCALE GENOMIC DNA]</scope>
    <source>
        <strain evidence="10 11">DSM 24591</strain>
    </source>
</reference>
<evidence type="ECO:0000259" key="9">
    <source>
        <dbReference type="PROSITE" id="PS50928"/>
    </source>
</evidence>
<evidence type="ECO:0000256" key="8">
    <source>
        <dbReference type="RuleBase" id="RU363032"/>
    </source>
</evidence>
<evidence type="ECO:0000256" key="3">
    <source>
        <dbReference type="ARBA" id="ARBA00022448"/>
    </source>
</evidence>
<name>A0A4R3MFI2_9BURK</name>
<dbReference type="EMBL" id="SMAJ01000001">
    <property type="protein sequence ID" value="TCT11007.1"/>
    <property type="molecule type" value="Genomic_DNA"/>
</dbReference>
<dbReference type="PANTHER" id="PTHR30614">
    <property type="entry name" value="MEMBRANE COMPONENT OF AMINO ACID ABC TRANSPORTER"/>
    <property type="match status" value="1"/>
</dbReference>
<keyword evidence="5 8" id="KW-0812">Transmembrane</keyword>
<feature type="domain" description="ABC transmembrane type-1" evidence="9">
    <location>
        <begin position="22"/>
        <end position="210"/>
    </location>
</feature>